<proteinExistence type="predicted"/>
<accession>A0A420EIT2</accession>
<organism evidence="2 3">
    <name type="scientific">Altericroceibacterium spongiae</name>
    <dbReference type="NCBI Taxonomy" id="2320269"/>
    <lineage>
        <taxon>Bacteria</taxon>
        <taxon>Pseudomonadati</taxon>
        <taxon>Pseudomonadota</taxon>
        <taxon>Alphaproteobacteria</taxon>
        <taxon>Sphingomonadales</taxon>
        <taxon>Erythrobacteraceae</taxon>
        <taxon>Altericroceibacterium</taxon>
    </lineage>
</organism>
<sequence>MSERFAAHALRLASITGQLWHWRPDEFWQATPAEIVLLFTPPDSDSSSAAPLNRTDIDRMMEQERHG</sequence>
<evidence type="ECO:0000313" key="2">
    <source>
        <dbReference type="EMBL" id="RKF20578.1"/>
    </source>
</evidence>
<name>A0A420EIT2_9SPHN</name>
<reference evidence="2 3" key="1">
    <citation type="submission" date="2018-09" db="EMBL/GenBank/DDBJ databases">
        <title>Altererythrobacter spongiae sp. nov., isolated from a marine sponge.</title>
        <authorList>
            <person name="Zhuang L."/>
            <person name="Luo L."/>
        </authorList>
    </citation>
    <scope>NUCLEOTIDE SEQUENCE [LARGE SCALE GENOMIC DNA]</scope>
    <source>
        <strain evidence="2 3">HN-Y73</strain>
    </source>
</reference>
<feature type="region of interest" description="Disordered" evidence="1">
    <location>
        <begin position="42"/>
        <end position="67"/>
    </location>
</feature>
<dbReference type="Pfam" id="PF09550">
    <property type="entry name" value="Phage_TAC_6"/>
    <property type="match status" value="1"/>
</dbReference>
<evidence type="ECO:0000256" key="1">
    <source>
        <dbReference type="SAM" id="MobiDB-lite"/>
    </source>
</evidence>
<evidence type="ECO:0000313" key="3">
    <source>
        <dbReference type="Proteomes" id="UP000284395"/>
    </source>
</evidence>
<dbReference type="InterPro" id="IPR019056">
    <property type="entry name" value="Phage_TAC_6"/>
</dbReference>
<comment type="caution">
    <text evidence="2">The sequence shown here is derived from an EMBL/GenBank/DDBJ whole genome shotgun (WGS) entry which is preliminary data.</text>
</comment>
<feature type="compositionally biased region" description="Basic and acidic residues" evidence="1">
    <location>
        <begin position="55"/>
        <end position="67"/>
    </location>
</feature>
<dbReference type="RefSeq" id="WP_120324875.1">
    <property type="nucleotide sequence ID" value="NZ_RAPF01000005.1"/>
</dbReference>
<dbReference type="OrthoDB" id="7582980at2"/>
<keyword evidence="3" id="KW-1185">Reference proteome</keyword>
<feature type="compositionally biased region" description="Low complexity" evidence="1">
    <location>
        <begin position="42"/>
        <end position="51"/>
    </location>
</feature>
<dbReference type="AlphaFoldDB" id="A0A420EIT2"/>
<protein>
    <submittedName>
        <fullName evidence="2">Phage tail assembly chaperone</fullName>
    </submittedName>
</protein>
<dbReference type="Proteomes" id="UP000284395">
    <property type="component" value="Unassembled WGS sequence"/>
</dbReference>
<dbReference type="EMBL" id="RAPF01000005">
    <property type="protein sequence ID" value="RKF20578.1"/>
    <property type="molecule type" value="Genomic_DNA"/>
</dbReference>
<gene>
    <name evidence="2" type="ORF">D6851_10570</name>
</gene>